<feature type="transmembrane region" description="Helical" evidence="1">
    <location>
        <begin position="301"/>
        <end position="326"/>
    </location>
</feature>
<reference evidence="3" key="1">
    <citation type="submission" date="2023-07" db="EMBL/GenBank/DDBJ databases">
        <title>30 novel species of actinomycetes from the DSMZ collection.</title>
        <authorList>
            <person name="Nouioui I."/>
        </authorList>
    </citation>
    <scope>NUCLEOTIDE SEQUENCE [LARGE SCALE GENOMIC DNA]</scope>
    <source>
        <strain evidence="3">DSM 41636</strain>
    </source>
</reference>
<evidence type="ECO:0000256" key="1">
    <source>
        <dbReference type="SAM" id="Phobius"/>
    </source>
</evidence>
<feature type="transmembrane region" description="Helical" evidence="1">
    <location>
        <begin position="33"/>
        <end position="53"/>
    </location>
</feature>
<evidence type="ECO:0000313" key="3">
    <source>
        <dbReference type="Proteomes" id="UP001183881"/>
    </source>
</evidence>
<protein>
    <submittedName>
        <fullName evidence="2">ABC transporter permease</fullName>
    </submittedName>
</protein>
<comment type="caution">
    <text evidence="2">The sequence shown here is derived from an EMBL/GenBank/DDBJ whole genome shotgun (WGS) entry which is preliminary data.</text>
</comment>
<feature type="transmembrane region" description="Helical" evidence="1">
    <location>
        <begin position="88"/>
        <end position="108"/>
    </location>
</feature>
<sequence length="335" mass="35303">MTATLTAPAPSATGRPTPAPRQLRWLLRLHRPALITGTALTLLLGAALLWLGGPLTDAAAAAWKEYNACGFTPRCSYDQDSILLYKDLYNYTTFAVLVVPFLVAAWAGGSLTGRELESGTVRLAWTQGVSPARWLVSRLAFPAALTVTATGLTAWLHRRAWTAGEHRIDTTKLWDDTPTFYANGTVPVALALTGLAVGVLAGLVLRRAMAALATAAAAVGVLWALVHTALPYLWSPVTRVSALGDGPLGAGIAVEEGVLTADGDRLAAPCVNGGMSGCRASLDDIGAVNYYRDFHPASHYWPLQLVATGLLLVVAVVATVAAFRLLRRRTGGTPA</sequence>
<proteinExistence type="predicted"/>
<dbReference type="RefSeq" id="WP_311647578.1">
    <property type="nucleotide sequence ID" value="NZ_JAVRFA010000052.1"/>
</dbReference>
<evidence type="ECO:0000313" key="2">
    <source>
        <dbReference type="EMBL" id="MDT0398590.1"/>
    </source>
</evidence>
<keyword evidence="1" id="KW-0472">Membrane</keyword>
<accession>A0ABU2Q2F3</accession>
<feature type="transmembrane region" description="Helical" evidence="1">
    <location>
        <begin position="139"/>
        <end position="157"/>
    </location>
</feature>
<gene>
    <name evidence="2" type="ORF">RM705_28400</name>
</gene>
<keyword evidence="1" id="KW-0812">Transmembrane</keyword>
<keyword evidence="1" id="KW-1133">Transmembrane helix</keyword>
<feature type="transmembrane region" description="Helical" evidence="1">
    <location>
        <begin position="180"/>
        <end position="205"/>
    </location>
</feature>
<dbReference type="Proteomes" id="UP001183881">
    <property type="component" value="Unassembled WGS sequence"/>
</dbReference>
<name>A0ABU2Q2F3_9ACTN</name>
<organism evidence="2 3">
    <name type="scientific">Streptomyces edwardsiae</name>
    <dbReference type="NCBI Taxonomy" id="3075527"/>
    <lineage>
        <taxon>Bacteria</taxon>
        <taxon>Bacillati</taxon>
        <taxon>Actinomycetota</taxon>
        <taxon>Actinomycetes</taxon>
        <taxon>Kitasatosporales</taxon>
        <taxon>Streptomycetaceae</taxon>
        <taxon>Streptomyces</taxon>
    </lineage>
</organism>
<feature type="transmembrane region" description="Helical" evidence="1">
    <location>
        <begin position="212"/>
        <end position="234"/>
    </location>
</feature>
<keyword evidence="3" id="KW-1185">Reference proteome</keyword>
<dbReference type="EMBL" id="JAVRFA010000052">
    <property type="protein sequence ID" value="MDT0398590.1"/>
    <property type="molecule type" value="Genomic_DNA"/>
</dbReference>